<keyword evidence="7 10" id="KW-0030">Aminoacyl-tRNA synthetase</keyword>
<dbReference type="InterPro" id="IPR050203">
    <property type="entry name" value="Trp-tRNA_synthetase"/>
</dbReference>
<dbReference type="Gene3D" id="3.40.50.620">
    <property type="entry name" value="HUPs"/>
    <property type="match status" value="1"/>
</dbReference>
<dbReference type="InterPro" id="IPR002306">
    <property type="entry name" value="Trp-tRNA-ligase"/>
</dbReference>
<name>A0A974BIV7_SEDHY</name>
<dbReference type="RefSeq" id="WP_179237623.1">
    <property type="nucleotide sequence ID" value="NZ_JACBNQ010000005.1"/>
</dbReference>
<dbReference type="PANTHER" id="PTHR43766">
    <property type="entry name" value="TRYPTOPHAN--TRNA LIGASE, MITOCHONDRIAL"/>
    <property type="match status" value="1"/>
</dbReference>
<evidence type="ECO:0000256" key="1">
    <source>
        <dbReference type="ARBA" id="ARBA00005594"/>
    </source>
</evidence>
<dbReference type="Proteomes" id="UP000611629">
    <property type="component" value="Unassembled WGS sequence"/>
</dbReference>
<sequence length="329" mass="36731">MKRILTGDRTTGKLHLGHYVGSLQNRVKLQDEYDTFIILADIQALTTHFEQPGLINEGIYDVAIDNLSVGLDPSKVTIFLQSKISAIAELTVFYSMMVSVNSLRHNPTIKTEAKQYGYDDLSYGFLGYPVSQTADITFCNADLVPVGEDQIPHIELGRKIVRRFNDLYGNGRIIINEPEALISDMPRLIGLDGNSKMGKSLGNAIYLSDNAEDVNKKVKSAVTDKNRISVKDKGNPDICTVSKYHKAFNREDYGNICEMCSAANIGCVACKNILSKKINLILEPFREKRAYYEKNTKEVRDIILDGSRKANIIGNKTVENIKNAMNIDI</sequence>
<dbReference type="Gene3D" id="1.10.240.10">
    <property type="entry name" value="Tyrosyl-Transfer RNA Synthetase"/>
    <property type="match status" value="1"/>
</dbReference>
<dbReference type="GO" id="GO:0005524">
    <property type="term" value="F:ATP binding"/>
    <property type="evidence" value="ECO:0007669"/>
    <property type="project" value="UniProtKB-KW"/>
</dbReference>
<comment type="caution">
    <text evidence="11">The sequence shown here is derived from an EMBL/GenBank/DDBJ whole genome shotgun (WGS) entry which is preliminary data.</text>
</comment>
<evidence type="ECO:0000313" key="11">
    <source>
        <dbReference type="EMBL" id="NYB73932.1"/>
    </source>
</evidence>
<evidence type="ECO:0000313" key="12">
    <source>
        <dbReference type="Proteomes" id="UP000611629"/>
    </source>
</evidence>
<protein>
    <recommendedName>
        <fullName evidence="2 9">Tryptophan--tRNA ligase</fullName>
        <ecNumber evidence="2 9">6.1.1.2</ecNumber>
    </recommendedName>
</protein>
<dbReference type="NCBIfam" id="TIGR00233">
    <property type="entry name" value="trpS"/>
    <property type="match status" value="1"/>
</dbReference>
<comment type="similarity">
    <text evidence="1 10">Belongs to the class-I aminoacyl-tRNA synthetase family.</text>
</comment>
<comment type="catalytic activity">
    <reaction evidence="8">
        <text>tRNA(Trp) + L-tryptophan + ATP = L-tryptophyl-tRNA(Trp) + AMP + diphosphate + H(+)</text>
        <dbReference type="Rhea" id="RHEA:24080"/>
        <dbReference type="Rhea" id="RHEA-COMP:9671"/>
        <dbReference type="Rhea" id="RHEA-COMP:9705"/>
        <dbReference type="ChEBI" id="CHEBI:15378"/>
        <dbReference type="ChEBI" id="CHEBI:30616"/>
        <dbReference type="ChEBI" id="CHEBI:33019"/>
        <dbReference type="ChEBI" id="CHEBI:57912"/>
        <dbReference type="ChEBI" id="CHEBI:78442"/>
        <dbReference type="ChEBI" id="CHEBI:78535"/>
        <dbReference type="ChEBI" id="CHEBI:456215"/>
        <dbReference type="EC" id="6.1.1.2"/>
    </reaction>
</comment>
<dbReference type="GO" id="GO:0006436">
    <property type="term" value="P:tryptophanyl-tRNA aminoacylation"/>
    <property type="evidence" value="ECO:0007669"/>
    <property type="project" value="UniProtKB-UniRule"/>
</dbReference>
<dbReference type="EMBL" id="JACBNQ010000005">
    <property type="protein sequence ID" value="NYB73932.1"/>
    <property type="molecule type" value="Genomic_DNA"/>
</dbReference>
<reference evidence="11" key="1">
    <citation type="submission" date="2020-07" db="EMBL/GenBank/DDBJ databases">
        <title>Genomic analysis of a strain of Sedimentibacter Hydroxybenzoicus DSM7310.</title>
        <authorList>
            <person name="Ma S."/>
        </authorList>
    </citation>
    <scope>NUCLEOTIDE SEQUENCE</scope>
    <source>
        <strain evidence="11">DSM 7310</strain>
    </source>
</reference>
<dbReference type="PRINTS" id="PR01039">
    <property type="entry name" value="TRNASYNTHTRP"/>
</dbReference>
<dbReference type="CDD" id="cd00806">
    <property type="entry name" value="TrpRS_core"/>
    <property type="match status" value="1"/>
</dbReference>
<dbReference type="EC" id="6.1.1.2" evidence="2 9"/>
<evidence type="ECO:0000256" key="6">
    <source>
        <dbReference type="ARBA" id="ARBA00022917"/>
    </source>
</evidence>
<dbReference type="InterPro" id="IPR014729">
    <property type="entry name" value="Rossmann-like_a/b/a_fold"/>
</dbReference>
<gene>
    <name evidence="11" type="primary">trpS</name>
    <name evidence="11" type="ORF">HZF24_07235</name>
</gene>
<dbReference type="SUPFAM" id="SSF52374">
    <property type="entry name" value="Nucleotidylyl transferase"/>
    <property type="match status" value="1"/>
</dbReference>
<keyword evidence="6 10" id="KW-0648">Protein biosynthesis</keyword>
<dbReference type="GO" id="GO:0005829">
    <property type="term" value="C:cytosol"/>
    <property type="evidence" value="ECO:0007669"/>
    <property type="project" value="TreeGrafter"/>
</dbReference>
<evidence type="ECO:0000256" key="8">
    <source>
        <dbReference type="ARBA" id="ARBA00049929"/>
    </source>
</evidence>
<keyword evidence="3 10" id="KW-0436">Ligase</keyword>
<dbReference type="Pfam" id="PF00579">
    <property type="entry name" value="tRNA-synt_1b"/>
    <property type="match status" value="1"/>
</dbReference>
<dbReference type="GO" id="GO:0004830">
    <property type="term" value="F:tryptophan-tRNA ligase activity"/>
    <property type="evidence" value="ECO:0007669"/>
    <property type="project" value="UniProtKB-UniRule"/>
</dbReference>
<evidence type="ECO:0000256" key="7">
    <source>
        <dbReference type="ARBA" id="ARBA00023146"/>
    </source>
</evidence>
<dbReference type="FunFam" id="1.10.240.10:FF:000005">
    <property type="entry name" value="Tryptophan--tRNA ligase"/>
    <property type="match status" value="1"/>
</dbReference>
<keyword evidence="12" id="KW-1185">Reference proteome</keyword>
<keyword evidence="5 10" id="KW-0067">ATP-binding</keyword>
<dbReference type="InterPro" id="IPR002305">
    <property type="entry name" value="aa-tRNA-synth_Ic"/>
</dbReference>
<evidence type="ECO:0000256" key="4">
    <source>
        <dbReference type="ARBA" id="ARBA00022741"/>
    </source>
</evidence>
<organism evidence="11 12">
    <name type="scientific">Sedimentibacter hydroxybenzoicus DSM 7310</name>
    <dbReference type="NCBI Taxonomy" id="1123245"/>
    <lineage>
        <taxon>Bacteria</taxon>
        <taxon>Bacillati</taxon>
        <taxon>Bacillota</taxon>
        <taxon>Tissierellia</taxon>
        <taxon>Sedimentibacter</taxon>
    </lineage>
</organism>
<dbReference type="PANTHER" id="PTHR43766:SF1">
    <property type="entry name" value="TRYPTOPHAN--TRNA LIGASE, MITOCHONDRIAL"/>
    <property type="match status" value="1"/>
</dbReference>
<evidence type="ECO:0000256" key="5">
    <source>
        <dbReference type="ARBA" id="ARBA00022840"/>
    </source>
</evidence>
<keyword evidence="4 10" id="KW-0547">Nucleotide-binding</keyword>
<proteinExistence type="inferred from homology"/>
<accession>A0A974BIV7</accession>
<dbReference type="AlphaFoldDB" id="A0A974BIV7"/>
<evidence type="ECO:0000256" key="3">
    <source>
        <dbReference type="ARBA" id="ARBA00022598"/>
    </source>
</evidence>
<evidence type="ECO:0000256" key="2">
    <source>
        <dbReference type="ARBA" id="ARBA00013161"/>
    </source>
</evidence>
<evidence type="ECO:0000256" key="9">
    <source>
        <dbReference type="NCBIfam" id="TIGR00233"/>
    </source>
</evidence>
<evidence type="ECO:0000256" key="10">
    <source>
        <dbReference type="RuleBase" id="RU363036"/>
    </source>
</evidence>